<dbReference type="EMBL" id="CACTIH010005485">
    <property type="protein sequence ID" value="CAA2994920.1"/>
    <property type="molecule type" value="Genomic_DNA"/>
</dbReference>
<feature type="coiled-coil region" evidence="1">
    <location>
        <begin position="49"/>
        <end position="76"/>
    </location>
</feature>
<name>A0A8S0STZ8_OLEEU</name>
<accession>A0A8S0STZ8</accession>
<organism evidence="2 3">
    <name type="scientific">Olea europaea subsp. europaea</name>
    <dbReference type="NCBI Taxonomy" id="158383"/>
    <lineage>
        <taxon>Eukaryota</taxon>
        <taxon>Viridiplantae</taxon>
        <taxon>Streptophyta</taxon>
        <taxon>Embryophyta</taxon>
        <taxon>Tracheophyta</taxon>
        <taxon>Spermatophyta</taxon>
        <taxon>Magnoliopsida</taxon>
        <taxon>eudicotyledons</taxon>
        <taxon>Gunneridae</taxon>
        <taxon>Pentapetalae</taxon>
        <taxon>asterids</taxon>
        <taxon>lamiids</taxon>
        <taxon>Lamiales</taxon>
        <taxon>Oleaceae</taxon>
        <taxon>Oleeae</taxon>
        <taxon>Olea</taxon>
    </lineage>
</organism>
<comment type="caution">
    <text evidence="2">The sequence shown here is derived from an EMBL/GenBank/DDBJ whole genome shotgun (WGS) entry which is preliminary data.</text>
</comment>
<evidence type="ECO:0000256" key="1">
    <source>
        <dbReference type="SAM" id="Coils"/>
    </source>
</evidence>
<dbReference type="Gramene" id="OE9A006797T1">
    <property type="protein sequence ID" value="OE9A006797C1"/>
    <property type="gene ID" value="OE9A006797"/>
</dbReference>
<gene>
    <name evidence="2" type="ORF">OLEA9_A006797</name>
</gene>
<evidence type="ECO:0000313" key="2">
    <source>
        <dbReference type="EMBL" id="CAA2994920.1"/>
    </source>
</evidence>
<dbReference type="AlphaFoldDB" id="A0A8S0STZ8"/>
<sequence>MMMMILWILHDDVRGYPIRKHPCADVGPSGPQHFPNEEQHHGIQGSAVLHNLNVQISELKSRNKVLIVEIDAIKSQMSSLNSDQAKKMSEIILMQGQLKHDMIEIRTNMQFLSESVTVMISSSMDEILRRFNDRKGCSVNEYEDTEAAVEGFKKIDEAGT</sequence>
<keyword evidence="3" id="KW-1185">Reference proteome</keyword>
<proteinExistence type="predicted"/>
<dbReference type="Proteomes" id="UP000594638">
    <property type="component" value="Unassembled WGS sequence"/>
</dbReference>
<evidence type="ECO:0000313" key="3">
    <source>
        <dbReference type="Proteomes" id="UP000594638"/>
    </source>
</evidence>
<protein>
    <submittedName>
        <fullName evidence="2">Uncharacterized protein</fullName>
    </submittedName>
</protein>
<keyword evidence="1" id="KW-0175">Coiled coil</keyword>
<reference evidence="2 3" key="1">
    <citation type="submission" date="2019-12" db="EMBL/GenBank/DDBJ databases">
        <authorList>
            <person name="Alioto T."/>
            <person name="Alioto T."/>
            <person name="Gomez Garrido J."/>
        </authorList>
    </citation>
    <scope>NUCLEOTIDE SEQUENCE [LARGE SCALE GENOMIC DNA]</scope>
</reference>